<dbReference type="RefSeq" id="WP_286678474.1">
    <property type="nucleotide sequence ID" value="NZ_MNXI01000085.1"/>
</dbReference>
<dbReference type="PANTHER" id="PTHR43668:SF2">
    <property type="entry name" value="ALLANTOINASE"/>
    <property type="match status" value="1"/>
</dbReference>
<dbReference type="AlphaFoldDB" id="A0A2M7T5A5"/>
<dbReference type="Gene3D" id="3.20.20.140">
    <property type="entry name" value="Metal-dependent hydrolases"/>
    <property type="match status" value="1"/>
</dbReference>
<dbReference type="GO" id="GO:0004151">
    <property type="term" value="F:dihydroorotase activity"/>
    <property type="evidence" value="ECO:0007669"/>
    <property type="project" value="UniProtKB-UniRule"/>
</dbReference>
<dbReference type="NCBIfam" id="TIGR00857">
    <property type="entry name" value="pyrC_multi"/>
    <property type="match status" value="1"/>
</dbReference>
<feature type="binding site" evidence="6">
    <location>
        <position position="152"/>
    </location>
    <ligand>
        <name>Zn(2+)</name>
        <dbReference type="ChEBI" id="CHEBI:29105"/>
        <label>2</label>
    </ligand>
</feature>
<feature type="binding site" evidence="6">
    <location>
        <position position="152"/>
    </location>
    <ligand>
        <name>Zn(2+)</name>
        <dbReference type="ChEBI" id="CHEBI:29105"/>
        <label>1</label>
    </ligand>
</feature>
<dbReference type="PANTHER" id="PTHR43668">
    <property type="entry name" value="ALLANTOINASE"/>
    <property type="match status" value="1"/>
</dbReference>
<evidence type="ECO:0000313" key="9">
    <source>
        <dbReference type="Proteomes" id="UP000230956"/>
    </source>
</evidence>
<keyword evidence="3 6" id="KW-0479">Metal-binding</keyword>
<dbReference type="CDD" id="cd01317">
    <property type="entry name" value="DHOase_IIa"/>
    <property type="match status" value="1"/>
</dbReference>
<keyword evidence="5 6" id="KW-0665">Pyrimidine biosynthesis</keyword>
<comment type="pathway">
    <text evidence="6">Pyrimidine metabolism; UMP biosynthesis via de novo pathway; (S)-dihydroorotate from bicarbonate: step 3/3.</text>
</comment>
<name>A0A2M7T5A5_9ACTN</name>
<feature type="domain" description="Dihydroorotase catalytic" evidence="7">
    <location>
        <begin position="50"/>
        <end position="235"/>
    </location>
</feature>
<dbReference type="PROSITE" id="PS00482">
    <property type="entry name" value="DIHYDROOROTASE_1"/>
    <property type="match status" value="1"/>
</dbReference>
<feature type="active site" evidence="6">
    <location>
        <position position="305"/>
    </location>
</feature>
<sequence>MSRYLIQGGRVIDPANNIDDTLDVLIENGKIEAVGKHLAADAEVIDASGMIVAPGLVDMHVHLRDPGRTDEETVETGLRAAAKGGFTSIACMPNTDPVTDSASVVEYIQRQAKDAGFGNVFPIGAITHGLAGERLSEMGELIQAGAVGFSDDGKCVMNSQLMRRALEYTRMWGKPVISHAEDELLARNGQINEGYWSTVLGLKGIPSAAEEVIIARDIILAELTGGKLHIAHLSTAGSLDLVKRAKEHGVNVTCEVTPHHLILTDENLQGYDTNFKVNPPLRTAADIEALRKGLKDGIIDAIASDHAPHARHEKEMEFDYAPFGMIGLETTLGLILTELVDGGVLSLGGAIAKMSAGPSRILGIPKGSLGIGGDADLIVIDTNAILEVSANKFESKSINSPYVGRTLKGVVKDVFTAGEPVIKDKVFVDSYGEKRFSRVVL</sequence>
<gene>
    <name evidence="6" type="primary">pyrC</name>
    <name evidence="8" type="ORF">COY37_10765</name>
</gene>
<keyword evidence="6" id="KW-0862">Zinc</keyword>
<comment type="catalytic activity">
    <reaction evidence="6">
        <text>(S)-dihydroorotate + H2O = N-carbamoyl-L-aspartate + H(+)</text>
        <dbReference type="Rhea" id="RHEA:24296"/>
        <dbReference type="ChEBI" id="CHEBI:15377"/>
        <dbReference type="ChEBI" id="CHEBI:15378"/>
        <dbReference type="ChEBI" id="CHEBI:30864"/>
        <dbReference type="ChEBI" id="CHEBI:32814"/>
        <dbReference type="EC" id="3.5.2.3"/>
    </reaction>
</comment>
<accession>A0A2M7T5A5</accession>
<comment type="cofactor">
    <cofactor evidence="6">
        <name>Zn(2+)</name>
        <dbReference type="ChEBI" id="CHEBI:29105"/>
    </cofactor>
    <text evidence="6">Binds 2 Zn(2+) ions per subunit.</text>
</comment>
<dbReference type="EMBL" id="PFNG01000249">
    <property type="protein sequence ID" value="PIZ35258.1"/>
    <property type="molecule type" value="Genomic_DNA"/>
</dbReference>
<dbReference type="SUPFAM" id="SSF51556">
    <property type="entry name" value="Metallo-dependent hydrolases"/>
    <property type="match status" value="1"/>
</dbReference>
<dbReference type="GO" id="GO:0004038">
    <property type="term" value="F:allantoinase activity"/>
    <property type="evidence" value="ECO:0007669"/>
    <property type="project" value="TreeGrafter"/>
</dbReference>
<feature type="binding site" evidence="6">
    <location>
        <position position="60"/>
    </location>
    <ligand>
        <name>Zn(2+)</name>
        <dbReference type="ChEBI" id="CHEBI:29105"/>
        <label>1</label>
    </ligand>
</feature>
<dbReference type="GO" id="GO:0008270">
    <property type="term" value="F:zinc ion binding"/>
    <property type="evidence" value="ECO:0007669"/>
    <property type="project" value="UniProtKB-UniRule"/>
</dbReference>
<dbReference type="Proteomes" id="UP000230956">
    <property type="component" value="Unassembled WGS sequence"/>
</dbReference>
<feature type="binding site" evidence="6">
    <location>
        <position position="232"/>
    </location>
    <ligand>
        <name>Zn(2+)</name>
        <dbReference type="ChEBI" id="CHEBI:29105"/>
        <label>2</label>
    </ligand>
</feature>
<protein>
    <recommendedName>
        <fullName evidence="6">Dihydroorotase</fullName>
        <shortName evidence="6">DHOase</shortName>
        <ecNumber evidence="6">3.5.2.3</ecNumber>
    </recommendedName>
</protein>
<reference evidence="9" key="1">
    <citation type="submission" date="2017-09" db="EMBL/GenBank/DDBJ databases">
        <title>Depth-based differentiation of microbial function through sediment-hosted aquifers and enrichment of novel symbionts in the deep terrestrial subsurface.</title>
        <authorList>
            <person name="Probst A.J."/>
            <person name="Ladd B."/>
            <person name="Jarett J.K."/>
            <person name="Geller-Mcgrath D.E."/>
            <person name="Sieber C.M.K."/>
            <person name="Emerson J.B."/>
            <person name="Anantharaman K."/>
            <person name="Thomas B.C."/>
            <person name="Malmstrom R."/>
            <person name="Stieglmeier M."/>
            <person name="Klingl A."/>
            <person name="Woyke T."/>
            <person name="Ryan C.M."/>
            <person name="Banfield J.F."/>
        </authorList>
    </citation>
    <scope>NUCLEOTIDE SEQUENCE [LARGE SCALE GENOMIC DNA]</scope>
</reference>
<evidence type="ECO:0000256" key="5">
    <source>
        <dbReference type="ARBA" id="ARBA00022975"/>
    </source>
</evidence>
<comment type="similarity">
    <text evidence="2 6">Belongs to the metallo-dependent hydrolases superfamily. DHOase family. Class I DHOase subfamily.</text>
</comment>
<feature type="binding site" evidence="6">
    <location>
        <position position="179"/>
    </location>
    <ligand>
        <name>Zn(2+)</name>
        <dbReference type="ChEBI" id="CHEBI:29105"/>
        <label>2</label>
    </ligand>
</feature>
<feature type="binding site" evidence="6">
    <location>
        <position position="309"/>
    </location>
    <ligand>
        <name>substrate</name>
    </ligand>
</feature>
<feature type="binding site" evidence="6">
    <location>
        <position position="62"/>
    </location>
    <ligand>
        <name>Zn(2+)</name>
        <dbReference type="ChEBI" id="CHEBI:29105"/>
        <label>1</label>
    </ligand>
</feature>
<dbReference type="InterPro" id="IPR050138">
    <property type="entry name" value="DHOase/Allantoinase_Hydrolase"/>
</dbReference>
<dbReference type="HAMAP" id="MF_00220_B">
    <property type="entry name" value="PyrC_classI_B"/>
    <property type="match status" value="1"/>
</dbReference>
<feature type="binding site" evidence="6">
    <location>
        <position position="278"/>
    </location>
    <ligand>
        <name>substrate</name>
    </ligand>
</feature>
<evidence type="ECO:0000256" key="2">
    <source>
        <dbReference type="ARBA" id="ARBA00010286"/>
    </source>
</evidence>
<evidence type="ECO:0000256" key="1">
    <source>
        <dbReference type="ARBA" id="ARBA00002368"/>
    </source>
</evidence>
<dbReference type="PROSITE" id="PS00483">
    <property type="entry name" value="DIHYDROOROTASE_2"/>
    <property type="match status" value="1"/>
</dbReference>
<dbReference type="GO" id="GO:0006145">
    <property type="term" value="P:purine nucleobase catabolic process"/>
    <property type="evidence" value="ECO:0007669"/>
    <property type="project" value="TreeGrafter"/>
</dbReference>
<feature type="binding site" evidence="6">
    <location>
        <position position="94"/>
    </location>
    <ligand>
        <name>substrate</name>
    </ligand>
</feature>
<dbReference type="InterPro" id="IPR004722">
    <property type="entry name" value="DHOase"/>
</dbReference>
<evidence type="ECO:0000256" key="3">
    <source>
        <dbReference type="ARBA" id="ARBA00022723"/>
    </source>
</evidence>
<evidence type="ECO:0000256" key="4">
    <source>
        <dbReference type="ARBA" id="ARBA00022801"/>
    </source>
</evidence>
<dbReference type="GO" id="GO:0005737">
    <property type="term" value="C:cytoplasm"/>
    <property type="evidence" value="ECO:0007669"/>
    <property type="project" value="TreeGrafter"/>
</dbReference>
<feature type="binding site" evidence="6">
    <location>
        <begin position="62"/>
        <end position="64"/>
    </location>
    <ligand>
        <name>substrate</name>
    </ligand>
</feature>
<dbReference type="InterPro" id="IPR024403">
    <property type="entry name" value="DHOase_cat"/>
</dbReference>
<keyword evidence="4 6" id="KW-0378">Hydrolase</keyword>
<evidence type="ECO:0000313" key="8">
    <source>
        <dbReference type="EMBL" id="PIZ35258.1"/>
    </source>
</evidence>
<dbReference type="SUPFAM" id="SSF51338">
    <property type="entry name" value="Composite domain of metallo-dependent hydrolases"/>
    <property type="match status" value="1"/>
</dbReference>
<comment type="function">
    <text evidence="1 6">Catalyzes the reversible cyclization of carbamoyl aspartate to dihydroorotate.</text>
</comment>
<dbReference type="Pfam" id="PF12890">
    <property type="entry name" value="DHOase"/>
    <property type="match status" value="1"/>
</dbReference>
<dbReference type="InterPro" id="IPR032466">
    <property type="entry name" value="Metal_Hydrolase"/>
</dbReference>
<evidence type="ECO:0000259" key="7">
    <source>
        <dbReference type="Pfam" id="PF12890"/>
    </source>
</evidence>
<dbReference type="InterPro" id="IPR002195">
    <property type="entry name" value="Dihydroorotase_CS"/>
</dbReference>
<proteinExistence type="inferred from homology"/>
<organism evidence="8 9">
    <name type="scientific">Candidatus Aquicultor secundus</name>
    <dbReference type="NCBI Taxonomy" id="1973895"/>
    <lineage>
        <taxon>Bacteria</taxon>
        <taxon>Bacillati</taxon>
        <taxon>Actinomycetota</taxon>
        <taxon>Candidatus Aquicultoria</taxon>
        <taxon>Candidatus Aquicultorales</taxon>
        <taxon>Candidatus Aquicultoraceae</taxon>
        <taxon>Candidatus Aquicultor</taxon>
    </lineage>
</organism>
<dbReference type="Gene3D" id="2.30.40.10">
    <property type="entry name" value="Urease, subunit C, domain 1"/>
    <property type="match status" value="1"/>
</dbReference>
<dbReference type="GO" id="GO:0044205">
    <property type="term" value="P:'de novo' UMP biosynthetic process"/>
    <property type="evidence" value="ECO:0007669"/>
    <property type="project" value="UniProtKB-UniRule"/>
</dbReference>
<feature type="binding site" evidence="6">
    <location>
        <begin position="323"/>
        <end position="324"/>
    </location>
    <ligand>
        <name>substrate</name>
    </ligand>
</feature>
<comment type="caution">
    <text evidence="8">The sequence shown here is derived from an EMBL/GenBank/DDBJ whole genome shotgun (WGS) entry which is preliminary data.</text>
</comment>
<feature type="binding site" evidence="6">
    <location>
        <position position="305"/>
    </location>
    <ligand>
        <name>Zn(2+)</name>
        <dbReference type="ChEBI" id="CHEBI:29105"/>
        <label>1</label>
    </ligand>
</feature>
<dbReference type="EC" id="3.5.2.3" evidence="6"/>
<dbReference type="UniPathway" id="UPA00070">
    <property type="reaction ID" value="UER00117"/>
</dbReference>
<evidence type="ECO:0000256" key="6">
    <source>
        <dbReference type="HAMAP-Rule" id="MF_00220"/>
    </source>
</evidence>
<dbReference type="InterPro" id="IPR011059">
    <property type="entry name" value="Metal-dep_hydrolase_composite"/>
</dbReference>